<name>A0ABQ5C388_9ASTR</name>
<evidence type="ECO:0000313" key="5">
    <source>
        <dbReference type="Proteomes" id="UP001151760"/>
    </source>
</evidence>
<comment type="caution">
    <text evidence="4">The sequence shown here is derived from an EMBL/GenBank/DDBJ whole genome shotgun (WGS) entry which is preliminary data.</text>
</comment>
<accession>A0ABQ5C388</accession>
<evidence type="ECO:0000259" key="2">
    <source>
        <dbReference type="Pfam" id="PF13976"/>
    </source>
</evidence>
<feature type="compositionally biased region" description="Polar residues" evidence="1">
    <location>
        <begin position="14"/>
        <end position="28"/>
    </location>
</feature>
<dbReference type="Pfam" id="PF22936">
    <property type="entry name" value="Pol_BBD"/>
    <property type="match status" value="1"/>
</dbReference>
<dbReference type="EMBL" id="BQNB010013799">
    <property type="protein sequence ID" value="GJT20403.1"/>
    <property type="molecule type" value="Genomic_DNA"/>
</dbReference>
<evidence type="ECO:0000256" key="1">
    <source>
        <dbReference type="SAM" id="MobiDB-lite"/>
    </source>
</evidence>
<dbReference type="InterPro" id="IPR054722">
    <property type="entry name" value="PolX-like_BBD"/>
</dbReference>
<keyword evidence="5" id="KW-1185">Reference proteome</keyword>
<dbReference type="Proteomes" id="UP001151760">
    <property type="component" value="Unassembled WGS sequence"/>
</dbReference>
<gene>
    <name evidence="4" type="ORF">Tco_0890340</name>
</gene>
<reference evidence="4" key="1">
    <citation type="journal article" date="2022" name="Int. J. Mol. Sci.">
        <title>Draft Genome of Tanacetum Coccineum: Genomic Comparison of Closely Related Tanacetum-Family Plants.</title>
        <authorList>
            <person name="Yamashiro T."/>
            <person name="Shiraishi A."/>
            <person name="Nakayama K."/>
            <person name="Satake H."/>
        </authorList>
    </citation>
    <scope>NUCLEOTIDE SEQUENCE</scope>
</reference>
<evidence type="ECO:0000313" key="4">
    <source>
        <dbReference type="EMBL" id="GJT20403.1"/>
    </source>
</evidence>
<reference evidence="4" key="2">
    <citation type="submission" date="2022-01" db="EMBL/GenBank/DDBJ databases">
        <authorList>
            <person name="Yamashiro T."/>
            <person name="Shiraishi A."/>
            <person name="Satake H."/>
            <person name="Nakayama K."/>
        </authorList>
    </citation>
    <scope>NUCLEOTIDE SEQUENCE</scope>
</reference>
<proteinExistence type="predicted"/>
<dbReference type="Pfam" id="PF13976">
    <property type="entry name" value="gag_pre-integrs"/>
    <property type="match status" value="1"/>
</dbReference>
<protein>
    <submittedName>
        <fullName evidence="4">Retrovirus-related pol polyprotein from transposon TNT 1-94</fullName>
    </submittedName>
</protein>
<feature type="domain" description="GAG-pre-integrase" evidence="2">
    <location>
        <begin position="291"/>
        <end position="340"/>
    </location>
</feature>
<evidence type="ECO:0000259" key="3">
    <source>
        <dbReference type="Pfam" id="PF22936"/>
    </source>
</evidence>
<sequence>MHTQKSNVPVPPSTGVNSCTDASGSQPRSILKKHRIPPAKSDSLKKVEDHLRTIRSSLKTTNRVDSSISSKRTVINSNSHSVCQTCNKCLFSANHDMCVVTYLHSVNASPNVKNDVRHDKQVWKPKQVTQVWKPKHIKQIWKPTGKTLNNVGYQWRPTGRTFTLSDQCPLTRFTKLTGMSAIACLQTLWYLDSGCSKHMTGDRSRLMNFMKKFIGTVRFGNDHFGAIMGYGDYVIGDSVISRVYYVEGLGHNLFSVGQFCDSDLEVAFRKHSCYVRDTDGVELLKGSRGSNLYTISVEDMMKSSPICLLSKASKHKSWLWHRRLNHLNFGTIKRLQEKTLSEDYLD</sequence>
<feature type="domain" description="Retrovirus-related Pol polyprotein from transposon TNT 1-94-like beta-barrel" evidence="3">
    <location>
        <begin position="189"/>
        <end position="261"/>
    </location>
</feature>
<feature type="region of interest" description="Disordered" evidence="1">
    <location>
        <begin position="1"/>
        <end position="43"/>
    </location>
</feature>
<dbReference type="InterPro" id="IPR025724">
    <property type="entry name" value="GAG-pre-integrase_dom"/>
</dbReference>
<organism evidence="4 5">
    <name type="scientific">Tanacetum coccineum</name>
    <dbReference type="NCBI Taxonomy" id="301880"/>
    <lineage>
        <taxon>Eukaryota</taxon>
        <taxon>Viridiplantae</taxon>
        <taxon>Streptophyta</taxon>
        <taxon>Embryophyta</taxon>
        <taxon>Tracheophyta</taxon>
        <taxon>Spermatophyta</taxon>
        <taxon>Magnoliopsida</taxon>
        <taxon>eudicotyledons</taxon>
        <taxon>Gunneridae</taxon>
        <taxon>Pentapetalae</taxon>
        <taxon>asterids</taxon>
        <taxon>campanulids</taxon>
        <taxon>Asterales</taxon>
        <taxon>Asteraceae</taxon>
        <taxon>Asteroideae</taxon>
        <taxon>Anthemideae</taxon>
        <taxon>Anthemidinae</taxon>
        <taxon>Tanacetum</taxon>
    </lineage>
</organism>